<dbReference type="GO" id="GO:0009401">
    <property type="term" value="P:phosphoenolpyruvate-dependent sugar phosphotransferase system"/>
    <property type="evidence" value="ECO:0007669"/>
    <property type="project" value="UniProtKB-KW"/>
</dbReference>
<dbReference type="RefSeq" id="WP_055782087.1">
    <property type="nucleotide sequence ID" value="NZ_CBCSCF010000011.1"/>
</dbReference>
<reference evidence="17" key="1">
    <citation type="submission" date="2016-12" db="EMBL/GenBank/DDBJ databases">
        <authorList>
            <person name="Le Fleche-Mateos A."/>
        </authorList>
    </citation>
    <scope>NUCLEOTIDE SEQUENCE</scope>
    <source>
        <strain evidence="17">213</strain>
    </source>
</reference>
<dbReference type="GO" id="GO:0008982">
    <property type="term" value="F:protein-N(PI)-phosphohistidine-sugar phosphotransferase activity"/>
    <property type="evidence" value="ECO:0007669"/>
    <property type="project" value="InterPro"/>
</dbReference>
<dbReference type="Proteomes" id="UP000705283">
    <property type="component" value="Unassembled WGS sequence"/>
</dbReference>
<evidence type="ECO:0000256" key="4">
    <source>
        <dbReference type="ARBA" id="ARBA00022597"/>
    </source>
</evidence>
<evidence type="ECO:0000256" key="8">
    <source>
        <dbReference type="ARBA" id="ARBA00022777"/>
    </source>
</evidence>
<gene>
    <name evidence="16" type="primary">bglF</name>
    <name evidence="17" type="ORF">BS639_04180</name>
    <name evidence="16" type="ORF">ITX54_09565</name>
</gene>
<dbReference type="FunFam" id="3.30.1360.60:FF:000001">
    <property type="entry name" value="PTS system glucose-specific IIBC component PtsG"/>
    <property type="match status" value="1"/>
</dbReference>
<dbReference type="InterPro" id="IPR011297">
    <property type="entry name" value="PTS_IIABC_b_glu"/>
</dbReference>
<keyword evidence="8" id="KW-0418">Kinase</keyword>
<dbReference type="CDD" id="cd00212">
    <property type="entry name" value="PTS_IIB_glc"/>
    <property type="match status" value="1"/>
</dbReference>
<proteinExistence type="predicted"/>
<comment type="subcellular location">
    <subcellularLocation>
        <location evidence="1">Cell membrane</location>
        <topology evidence="1">Multi-pass membrane protein</topology>
    </subcellularLocation>
</comment>
<feature type="domain" description="PTS EIIB type-1" evidence="14">
    <location>
        <begin position="4"/>
        <end position="86"/>
    </location>
</feature>
<dbReference type="Pfam" id="PF02378">
    <property type="entry name" value="PTS_EIIC"/>
    <property type="match status" value="1"/>
</dbReference>
<dbReference type="GO" id="GO:0016301">
    <property type="term" value="F:kinase activity"/>
    <property type="evidence" value="ECO:0007669"/>
    <property type="project" value="UniProtKB-KW"/>
</dbReference>
<comment type="caution">
    <text evidence="16">The sequence shown here is derived from an EMBL/GenBank/DDBJ whole genome shotgun (WGS) entry which is preliminary data.</text>
</comment>
<evidence type="ECO:0000259" key="13">
    <source>
        <dbReference type="PROSITE" id="PS51093"/>
    </source>
</evidence>
<feature type="domain" description="PTS EIIC type-1" evidence="15">
    <location>
        <begin position="104"/>
        <end position="467"/>
    </location>
</feature>
<dbReference type="PANTHER" id="PTHR30175:SF1">
    <property type="entry name" value="PTS SYSTEM ARBUTIN-, CELLOBIOSE-, AND SALICIN-SPECIFIC EIIBC COMPONENT-RELATED"/>
    <property type="match status" value="1"/>
</dbReference>
<feature type="transmembrane region" description="Helical" evidence="12">
    <location>
        <begin position="206"/>
        <end position="232"/>
    </location>
</feature>
<keyword evidence="7 12" id="KW-0812">Transmembrane</keyword>
<dbReference type="PROSITE" id="PS01035">
    <property type="entry name" value="PTS_EIIB_TYPE_1_CYS"/>
    <property type="match status" value="1"/>
</dbReference>
<evidence type="ECO:0000256" key="9">
    <source>
        <dbReference type="ARBA" id="ARBA00022989"/>
    </source>
</evidence>
<dbReference type="Pfam" id="PF00358">
    <property type="entry name" value="PTS_EIIA_1"/>
    <property type="match status" value="1"/>
</dbReference>
<accession>A0AA41BWH6</accession>
<dbReference type="Pfam" id="PF00367">
    <property type="entry name" value="PTS_EIIB"/>
    <property type="match status" value="1"/>
</dbReference>
<feature type="transmembrane region" description="Helical" evidence="12">
    <location>
        <begin position="430"/>
        <end position="451"/>
    </location>
</feature>
<dbReference type="PROSITE" id="PS00371">
    <property type="entry name" value="PTS_EIIA_TYPE_1_HIS"/>
    <property type="match status" value="1"/>
</dbReference>
<dbReference type="PROSITE" id="PS51093">
    <property type="entry name" value="PTS_EIIA_TYPE_1"/>
    <property type="match status" value="1"/>
</dbReference>
<evidence type="ECO:0000256" key="1">
    <source>
        <dbReference type="ARBA" id="ARBA00004651"/>
    </source>
</evidence>
<dbReference type="GO" id="GO:0090589">
    <property type="term" value="F:protein-phosphocysteine-trehalose phosphotransferase system transporter activity"/>
    <property type="evidence" value="ECO:0007669"/>
    <property type="project" value="TreeGrafter"/>
</dbReference>
<evidence type="ECO:0000259" key="14">
    <source>
        <dbReference type="PROSITE" id="PS51098"/>
    </source>
</evidence>
<evidence type="ECO:0000256" key="6">
    <source>
        <dbReference type="ARBA" id="ARBA00022683"/>
    </source>
</evidence>
<feature type="transmembrane region" description="Helical" evidence="12">
    <location>
        <begin position="384"/>
        <end position="410"/>
    </location>
</feature>
<feature type="transmembrane region" description="Helical" evidence="12">
    <location>
        <begin position="244"/>
        <end position="269"/>
    </location>
</feature>
<evidence type="ECO:0000256" key="10">
    <source>
        <dbReference type="ARBA" id="ARBA00023136"/>
    </source>
</evidence>
<dbReference type="InterPro" id="IPR050558">
    <property type="entry name" value="PTS_Sugar-Specific_Components"/>
</dbReference>
<keyword evidence="3" id="KW-1003">Cell membrane</keyword>
<dbReference type="PROSITE" id="PS51103">
    <property type="entry name" value="PTS_EIIC_TYPE_1"/>
    <property type="match status" value="1"/>
</dbReference>
<dbReference type="EMBL" id="MRWD01000006">
    <property type="protein sequence ID" value="ORJ22605.1"/>
    <property type="molecule type" value="Genomic_DNA"/>
</dbReference>
<dbReference type="AlphaFoldDB" id="A0AA41BWH6"/>
<dbReference type="PANTHER" id="PTHR30175">
    <property type="entry name" value="PHOSPHOTRANSFERASE SYSTEM TRANSPORT PROTEIN"/>
    <property type="match status" value="1"/>
</dbReference>
<dbReference type="InterPro" id="IPR036878">
    <property type="entry name" value="Glu_permease_IIB"/>
</dbReference>
<feature type="transmembrane region" description="Helical" evidence="12">
    <location>
        <begin position="102"/>
        <end position="123"/>
    </location>
</feature>
<dbReference type="InterPro" id="IPR018113">
    <property type="entry name" value="PTrfase_EIIB_Cys"/>
</dbReference>
<sequence>MKLNELANEVLAKVGGAENVVSLVHCATRLRFKLRDSSKAQTLVLKNTPGIIMVVESGGQYQVVVGNEVSQVYELIAPLLDGDASEQQPNELEGKEGFFARFIDIISAIFTPFISLLIAGGMLKGLLSVAMVAGWLTAQNGTYQILFAASDAMFYFLPLFLGYTACKKFKGNPFIGMAIGGALVHPMMLAAFTASQMPGAQPHHFLGLPVILINYSSSVIPIIFACWLSAWLERLIYLRLPSAVRNFITPLICIVVAVPLTFLLIGPAATWVSKMLALGYELLYGFNSAIAGMLMGGLWQVCVIFGVHWGMVPIMMNNISITGHDTLIPLLVPAIFGQVGATLGIFLRTKNAQLKGSAGSALAAGICGITEPAVYAITLPNRRAFVFGCLGGAAGAGVVGYFHSAVYSFGFASIFTLTQLIPPTGYDFTVTAAIIGLLVSLTLSTLLTYFFARVNAPKTVPCADSAVDASLTQTHGQVERETITSPMQGRLMPLTQIDDPIFSGGLLGKGAFITPSQGRVVSPVDGTVASLFKTFHAIGLESSGGAEVLIHVGIDTVKLDGKYFTPHVAEGDEVVRGQLLLEFDADAIRAAGYSLDTPILITNSDDFSDVIVSDVNDIEENTPLLTLVR</sequence>
<dbReference type="InterPro" id="IPR001127">
    <property type="entry name" value="PTS_EIIA_1_perm"/>
</dbReference>
<dbReference type="Proteomes" id="UP000192722">
    <property type="component" value="Unassembled WGS sequence"/>
</dbReference>
<evidence type="ECO:0000313" key="17">
    <source>
        <dbReference type="EMBL" id="ORJ22605.1"/>
    </source>
</evidence>
<dbReference type="Gene3D" id="3.30.1360.60">
    <property type="entry name" value="Glucose permease domain IIB"/>
    <property type="match status" value="1"/>
</dbReference>
<feature type="transmembrane region" description="Helical" evidence="12">
    <location>
        <begin position="174"/>
        <end position="194"/>
    </location>
</feature>
<evidence type="ECO:0000256" key="2">
    <source>
        <dbReference type="ARBA" id="ARBA00022448"/>
    </source>
</evidence>
<evidence type="ECO:0000313" key="19">
    <source>
        <dbReference type="Proteomes" id="UP000705283"/>
    </source>
</evidence>
<dbReference type="SUPFAM" id="SSF55604">
    <property type="entry name" value="Glucose permease domain IIB"/>
    <property type="match status" value="1"/>
</dbReference>
<evidence type="ECO:0000256" key="7">
    <source>
        <dbReference type="ARBA" id="ARBA00022692"/>
    </source>
</evidence>
<feature type="transmembrane region" description="Helical" evidence="12">
    <location>
        <begin position="327"/>
        <end position="347"/>
    </location>
</feature>
<reference evidence="16" key="4">
    <citation type="submission" date="2022-09" db="EMBL/GenBank/DDBJ databases">
        <title>Rouxiella aceris sp. nov., isolated from tree sap and emended description of the genus Rhouxiella.</title>
        <authorList>
            <person name="Kim I.S."/>
        </authorList>
    </citation>
    <scope>NUCLEOTIDE SEQUENCE</scope>
    <source>
        <strain evidence="16">SAP-2</strain>
    </source>
</reference>
<reference evidence="17 18" key="2">
    <citation type="journal article" date="2017" name="Int. J. Syst. Evol. Microbiol.">
        <title>Rouxiella badensis sp. nov. and Rouxiella silvae sp. nov. isolated from peat bog soil in Germany and emendation of the genus description.</title>
        <authorList>
            <person name="Le Fleche-Mateos A."/>
            <person name="Kugler J.H."/>
            <person name="Hansen S.H."/>
            <person name="Syldatk C."/>
            <person name="Hausmann R."/>
            <person name="Lomprez F."/>
            <person name="Vandenbogaert M."/>
            <person name="Manuguerra J.C."/>
            <person name="Grimont P.A."/>
        </authorList>
    </citation>
    <scope>NUCLEOTIDE SEQUENCE [LARGE SCALE GENOMIC DNA]</scope>
    <source>
        <strain evidence="17 18">213</strain>
    </source>
</reference>
<evidence type="ECO:0000256" key="12">
    <source>
        <dbReference type="SAM" id="Phobius"/>
    </source>
</evidence>
<evidence type="ECO:0000313" key="18">
    <source>
        <dbReference type="Proteomes" id="UP000192722"/>
    </source>
</evidence>
<dbReference type="FunFam" id="2.70.70.10:FF:000001">
    <property type="entry name" value="PTS system glucose-specific IIA component"/>
    <property type="match status" value="1"/>
</dbReference>
<dbReference type="NCBIfam" id="TIGR01995">
    <property type="entry name" value="PTS-II-ABC-beta"/>
    <property type="match status" value="1"/>
</dbReference>
<evidence type="ECO:0000313" key="16">
    <source>
        <dbReference type="EMBL" id="MBF6636899.1"/>
    </source>
</evidence>
<evidence type="ECO:0000256" key="5">
    <source>
        <dbReference type="ARBA" id="ARBA00022679"/>
    </source>
</evidence>
<evidence type="ECO:0000256" key="3">
    <source>
        <dbReference type="ARBA" id="ARBA00022475"/>
    </source>
</evidence>
<dbReference type="EMBL" id="JADMKS010000003">
    <property type="protein sequence ID" value="MBF6636899.1"/>
    <property type="molecule type" value="Genomic_DNA"/>
</dbReference>
<organism evidence="16 19">
    <name type="scientific">Rouxiella silvae</name>
    <dbReference type="NCBI Taxonomy" id="1646373"/>
    <lineage>
        <taxon>Bacteria</taxon>
        <taxon>Pseudomonadati</taxon>
        <taxon>Pseudomonadota</taxon>
        <taxon>Gammaproteobacteria</taxon>
        <taxon>Enterobacterales</taxon>
        <taxon>Yersiniaceae</taxon>
        <taxon>Rouxiella</taxon>
    </lineage>
</organism>
<reference evidence="16" key="3">
    <citation type="submission" date="2020-11" db="EMBL/GenBank/DDBJ databases">
        <authorList>
            <person name="Lee S.D."/>
        </authorList>
    </citation>
    <scope>NUCLEOTIDE SEQUENCE</scope>
    <source>
        <strain evidence="16">SAP-2</strain>
    </source>
</reference>
<keyword evidence="9 12" id="KW-1133">Transmembrane helix</keyword>
<feature type="transmembrane region" description="Helical" evidence="12">
    <location>
        <begin position="143"/>
        <end position="162"/>
    </location>
</feature>
<dbReference type="InterPro" id="IPR011055">
    <property type="entry name" value="Dup_hybrid_motif"/>
</dbReference>
<dbReference type="Gene3D" id="2.70.70.10">
    <property type="entry name" value="Glucose Permease (Domain IIA)"/>
    <property type="match status" value="1"/>
</dbReference>
<dbReference type="CDD" id="cd00210">
    <property type="entry name" value="PTS_IIA_glc"/>
    <property type="match status" value="1"/>
</dbReference>
<keyword evidence="4" id="KW-0762">Sugar transport</keyword>
<keyword evidence="5" id="KW-0808">Transferase</keyword>
<dbReference type="InterPro" id="IPR001996">
    <property type="entry name" value="PTS_IIB_1"/>
</dbReference>
<evidence type="ECO:0000256" key="11">
    <source>
        <dbReference type="PROSITE-ProRule" id="PRU00421"/>
    </source>
</evidence>
<protein>
    <submittedName>
        <fullName evidence="16">PTS beta-glucoside transporter subunit IIABC</fullName>
    </submittedName>
</protein>
<dbReference type="SUPFAM" id="SSF51261">
    <property type="entry name" value="Duplicated hybrid motif"/>
    <property type="match status" value="1"/>
</dbReference>
<dbReference type="NCBIfam" id="TIGR00830">
    <property type="entry name" value="PTBA"/>
    <property type="match status" value="1"/>
</dbReference>
<dbReference type="PROSITE" id="PS51098">
    <property type="entry name" value="PTS_EIIB_TYPE_1"/>
    <property type="match status" value="1"/>
</dbReference>
<dbReference type="GO" id="GO:0015771">
    <property type="term" value="P:trehalose transport"/>
    <property type="evidence" value="ECO:0007669"/>
    <property type="project" value="TreeGrafter"/>
</dbReference>
<keyword evidence="10 12" id="KW-0472">Membrane</keyword>
<dbReference type="InterPro" id="IPR003352">
    <property type="entry name" value="PTS_EIIC"/>
</dbReference>
<keyword evidence="2" id="KW-0813">Transport</keyword>
<dbReference type="GO" id="GO:0005886">
    <property type="term" value="C:plasma membrane"/>
    <property type="evidence" value="ECO:0007669"/>
    <property type="project" value="UniProtKB-SubCell"/>
</dbReference>
<dbReference type="NCBIfam" id="NF007335">
    <property type="entry name" value="PRK09824.1"/>
    <property type="match status" value="1"/>
</dbReference>
<feature type="domain" description="PTS EIIA type-1" evidence="13">
    <location>
        <begin position="499"/>
        <end position="603"/>
    </location>
</feature>
<feature type="active site" description="Phosphocysteine intermediate; for EIIB activity" evidence="11">
    <location>
        <position position="26"/>
    </location>
</feature>
<keyword evidence="18" id="KW-1185">Reference proteome</keyword>
<evidence type="ECO:0000259" key="15">
    <source>
        <dbReference type="PROSITE" id="PS51103"/>
    </source>
</evidence>
<dbReference type="InterPro" id="IPR013013">
    <property type="entry name" value="PTS_EIIC_1"/>
</dbReference>
<keyword evidence="6" id="KW-0598">Phosphotransferase system</keyword>
<feature type="transmembrane region" description="Helical" evidence="12">
    <location>
        <begin position="289"/>
        <end position="315"/>
    </location>
</feature>
<name>A0AA41BWH6_9GAMM</name>
<feature type="transmembrane region" description="Helical" evidence="12">
    <location>
        <begin position="359"/>
        <end position="377"/>
    </location>
</feature>